<dbReference type="OrthoDB" id="2614687at2"/>
<sequence length="94" mass="11262">MKREFTVHFKVIHQDRSSLLRGIIYLEENQKPTLNDYAQCLKDCGHDVILQDKENIIFRAFKPDEDPYLIHILEEDNDHIRDIVIENLVRNLMK</sequence>
<keyword evidence="2" id="KW-1185">Reference proteome</keyword>
<dbReference type="RefSeq" id="WP_068671186.1">
    <property type="nucleotide sequence ID" value="NZ_LYPB01000093.1"/>
</dbReference>
<proteinExistence type="predicted"/>
<reference evidence="1 2" key="1">
    <citation type="submission" date="2016-05" db="EMBL/GenBank/DDBJ databases">
        <title>Paenibacillus sp. 1ZS3-15 nov., isolated from the rhizosphere soil.</title>
        <authorList>
            <person name="Zhang X.X."/>
            <person name="Zhang J."/>
        </authorList>
    </citation>
    <scope>NUCLEOTIDE SEQUENCE [LARGE SCALE GENOMIC DNA]</scope>
    <source>
        <strain evidence="1 2">1ZS3-15</strain>
    </source>
</reference>
<evidence type="ECO:0000313" key="1">
    <source>
        <dbReference type="EMBL" id="OAS13497.1"/>
    </source>
</evidence>
<gene>
    <name evidence="1" type="ORF">A8708_06265</name>
</gene>
<dbReference type="EMBL" id="LYPB01000093">
    <property type="protein sequence ID" value="OAS13497.1"/>
    <property type="molecule type" value="Genomic_DNA"/>
</dbReference>
<name>A0A197ZXD8_9BACL</name>
<accession>A0A197ZXD8</accession>
<evidence type="ECO:0000313" key="2">
    <source>
        <dbReference type="Proteomes" id="UP000078454"/>
    </source>
</evidence>
<dbReference type="Proteomes" id="UP000078454">
    <property type="component" value="Unassembled WGS sequence"/>
</dbReference>
<organism evidence="1 2">
    <name type="scientific">Paenibacillus oryzisoli</name>
    <dbReference type="NCBI Taxonomy" id="1850517"/>
    <lineage>
        <taxon>Bacteria</taxon>
        <taxon>Bacillati</taxon>
        <taxon>Bacillota</taxon>
        <taxon>Bacilli</taxon>
        <taxon>Bacillales</taxon>
        <taxon>Paenibacillaceae</taxon>
        <taxon>Paenibacillus</taxon>
    </lineage>
</organism>
<protein>
    <submittedName>
        <fullName evidence="1">Uncharacterized protein</fullName>
    </submittedName>
</protein>
<dbReference type="AlphaFoldDB" id="A0A197ZXD8"/>
<comment type="caution">
    <text evidence="1">The sequence shown here is derived from an EMBL/GenBank/DDBJ whole genome shotgun (WGS) entry which is preliminary data.</text>
</comment>